<sequence length="369" mass="40681">MNTSTLMLLKRTTLTVNLIIGTIFLSGCDTNETIQNSSPPVVIRPALIEIITHSVDAKSRFNGVVRSAQRADLAFRMNGRVIDIFVEEGQQVKKDQLLAQLDPRDAKNALASARLEYTNSKAEYTRGKAIYEKSQAIAKSDLDTLSTRYNLAKNRLEDAKRQLEYTQLISPFDGVIGQKMIDNHVQIQANTPVLTVHNVNKLEVLINIPDRVMLGELKGSQALAQISALRNENFPLLLSTYGTQADPITQTYPVVLTFEDLRGFNVLPGMTVKVVPVYPKTQSSASTLVTIPLTAVVPNNQGDQFVWIVDQQNKIQSRPIKAGALFSNRIVVNEGLYAGERIVIAGVSSLTSGMEVKPYTDILVIRSGE</sequence>
<evidence type="ECO:0000256" key="2">
    <source>
        <dbReference type="ARBA" id="ARBA00009477"/>
    </source>
</evidence>
<gene>
    <name evidence="6" type="ordered locus">VSAL_II0034</name>
</gene>
<dbReference type="GO" id="GO:0015562">
    <property type="term" value="F:efflux transmembrane transporter activity"/>
    <property type="evidence" value="ECO:0007669"/>
    <property type="project" value="TreeGrafter"/>
</dbReference>
<feature type="domain" description="Multidrug resistance protein MdtA-like barrel-sandwich hybrid" evidence="4">
    <location>
        <begin position="71"/>
        <end position="192"/>
    </location>
</feature>
<dbReference type="Pfam" id="PF25967">
    <property type="entry name" value="RND-MFP_C"/>
    <property type="match status" value="1"/>
</dbReference>
<evidence type="ECO:0000256" key="1">
    <source>
        <dbReference type="ARBA" id="ARBA00004196"/>
    </source>
</evidence>
<dbReference type="InterPro" id="IPR058627">
    <property type="entry name" value="MdtA-like_C"/>
</dbReference>
<dbReference type="GO" id="GO:1990281">
    <property type="term" value="C:efflux pump complex"/>
    <property type="evidence" value="ECO:0007669"/>
    <property type="project" value="TreeGrafter"/>
</dbReference>
<dbReference type="SUPFAM" id="SSF111369">
    <property type="entry name" value="HlyD-like secretion proteins"/>
    <property type="match status" value="1"/>
</dbReference>
<dbReference type="InterPro" id="IPR058625">
    <property type="entry name" value="MdtA-like_BSH"/>
</dbReference>
<dbReference type="EMBL" id="FM178380">
    <property type="protein sequence ID" value="CAQ80788.1"/>
    <property type="molecule type" value="Genomic_DNA"/>
</dbReference>
<proteinExistence type="inferred from homology"/>
<dbReference type="AlphaFoldDB" id="B6EQ25"/>
<accession>B6EQ25</accession>
<feature type="domain" description="Multidrug resistance protein MdtA-like C-terminal permuted SH3" evidence="5">
    <location>
        <begin position="289"/>
        <end position="347"/>
    </location>
</feature>
<dbReference type="PANTHER" id="PTHR30469">
    <property type="entry name" value="MULTIDRUG RESISTANCE PROTEIN MDTA"/>
    <property type="match status" value="1"/>
</dbReference>
<dbReference type="Proteomes" id="UP000001730">
    <property type="component" value="Chromosome 2"/>
</dbReference>
<protein>
    <submittedName>
        <fullName evidence="6">Secretion protein, HlyD family</fullName>
    </submittedName>
</protein>
<evidence type="ECO:0000256" key="3">
    <source>
        <dbReference type="ARBA" id="ARBA00022448"/>
    </source>
</evidence>
<evidence type="ECO:0000259" key="5">
    <source>
        <dbReference type="Pfam" id="PF25967"/>
    </source>
</evidence>
<dbReference type="Gene3D" id="1.10.287.470">
    <property type="entry name" value="Helix hairpin bin"/>
    <property type="match status" value="1"/>
</dbReference>
<keyword evidence="7" id="KW-1185">Reference proteome</keyword>
<keyword evidence="3" id="KW-0813">Transport</keyword>
<organism evidence="6 7">
    <name type="scientific">Aliivibrio salmonicida (strain LFI1238)</name>
    <name type="common">Vibrio salmonicida (strain LFI1238)</name>
    <dbReference type="NCBI Taxonomy" id="316275"/>
    <lineage>
        <taxon>Bacteria</taxon>
        <taxon>Pseudomonadati</taxon>
        <taxon>Pseudomonadota</taxon>
        <taxon>Gammaproteobacteria</taxon>
        <taxon>Vibrionales</taxon>
        <taxon>Vibrionaceae</taxon>
        <taxon>Aliivibrio</taxon>
    </lineage>
</organism>
<evidence type="ECO:0000313" key="6">
    <source>
        <dbReference type="EMBL" id="CAQ80788.1"/>
    </source>
</evidence>
<comment type="similarity">
    <text evidence="2">Belongs to the membrane fusion protein (MFP) (TC 8.A.1) family.</text>
</comment>
<dbReference type="Gene3D" id="2.40.420.20">
    <property type="match status" value="1"/>
</dbReference>
<dbReference type="PANTHER" id="PTHR30469:SF20">
    <property type="entry name" value="EFFLUX RND TRANSPORTER PERIPLASMIC ADAPTOR SUBUNIT"/>
    <property type="match status" value="1"/>
</dbReference>
<evidence type="ECO:0000259" key="4">
    <source>
        <dbReference type="Pfam" id="PF25917"/>
    </source>
</evidence>
<name>B6EQ25_ALISL</name>
<dbReference type="HOGENOM" id="CLU_018816_1_0_6"/>
<reference evidence="6 7" key="1">
    <citation type="journal article" date="2008" name="BMC Genomics">
        <title>The genome sequence of the fish pathogen Aliivibrio salmonicida strain LFI1238 shows extensive evidence of gene decay.</title>
        <authorList>
            <person name="Hjerde E."/>
            <person name="Lorentzen M.S."/>
            <person name="Holden M.T."/>
            <person name="Seeger K."/>
            <person name="Paulsen S."/>
            <person name="Bason N."/>
            <person name="Churcher C."/>
            <person name="Harris D."/>
            <person name="Norbertczak H."/>
            <person name="Quail M.A."/>
            <person name="Sanders S."/>
            <person name="Thurston S."/>
            <person name="Parkhill J."/>
            <person name="Willassen N.P."/>
            <person name="Thomson N.R."/>
        </authorList>
    </citation>
    <scope>NUCLEOTIDE SEQUENCE [LARGE SCALE GENOMIC DNA]</scope>
    <source>
        <strain evidence="6 7">LFI1238</strain>
    </source>
</reference>
<dbReference type="eggNOG" id="COG0845">
    <property type="taxonomic scope" value="Bacteria"/>
</dbReference>
<dbReference type="RefSeq" id="WP_012551470.1">
    <property type="nucleotide sequence ID" value="NC_011313.1"/>
</dbReference>
<comment type="subcellular location">
    <subcellularLocation>
        <location evidence="1">Cell envelope</location>
    </subcellularLocation>
</comment>
<dbReference type="InterPro" id="IPR006143">
    <property type="entry name" value="RND_pump_MFP"/>
</dbReference>
<dbReference type="Gene3D" id="2.40.50.100">
    <property type="match status" value="1"/>
</dbReference>
<dbReference type="NCBIfam" id="TIGR01730">
    <property type="entry name" value="RND_mfp"/>
    <property type="match status" value="1"/>
</dbReference>
<dbReference type="Pfam" id="PF25917">
    <property type="entry name" value="BSH_RND"/>
    <property type="match status" value="1"/>
</dbReference>
<dbReference type="KEGG" id="vsa:VSAL_II0034"/>
<evidence type="ECO:0000313" key="7">
    <source>
        <dbReference type="Proteomes" id="UP000001730"/>
    </source>
</evidence>
<dbReference type="Gene3D" id="2.40.30.170">
    <property type="match status" value="1"/>
</dbReference>